<dbReference type="GO" id="GO:0020037">
    <property type="term" value="F:heme binding"/>
    <property type="evidence" value="ECO:0007669"/>
    <property type="project" value="InterPro"/>
</dbReference>
<evidence type="ECO:0000259" key="15">
    <source>
        <dbReference type="SMART" id="SM01060"/>
    </source>
</evidence>
<dbReference type="FunFam" id="2.40.180.10:FF:000001">
    <property type="entry name" value="Catalase"/>
    <property type="match status" value="1"/>
</dbReference>
<dbReference type="GO" id="GO:0005737">
    <property type="term" value="C:cytoplasm"/>
    <property type="evidence" value="ECO:0007669"/>
    <property type="project" value="TreeGrafter"/>
</dbReference>
<evidence type="ECO:0000256" key="9">
    <source>
        <dbReference type="ARBA" id="ARBA00022764"/>
    </source>
</evidence>
<proteinExistence type="inferred from homology"/>
<dbReference type="Pfam" id="PF00199">
    <property type="entry name" value="Catalase"/>
    <property type="match status" value="1"/>
</dbReference>
<comment type="similarity">
    <text evidence="4">Belongs to the catalase family.</text>
</comment>
<reference evidence="16 17" key="2">
    <citation type="submission" date="2020-08" db="EMBL/GenBank/DDBJ databases">
        <title>Stappia taiwanensis sp. nov., isolated from a coastal thermal spring.</title>
        <authorList>
            <person name="Kampfer P."/>
        </authorList>
    </citation>
    <scope>NUCLEOTIDE SEQUENCE [LARGE SCALE GENOMIC DNA]</scope>
    <source>
        <strain evidence="16 17">DSM 23284</strain>
    </source>
</reference>
<dbReference type="InterPro" id="IPR018028">
    <property type="entry name" value="Catalase"/>
</dbReference>
<dbReference type="SMART" id="SM01060">
    <property type="entry name" value="Catalase"/>
    <property type="match status" value="1"/>
</dbReference>
<keyword evidence="17" id="KW-1185">Reference proteome</keyword>
<dbReference type="InterPro" id="IPR024708">
    <property type="entry name" value="Catalase_AS"/>
</dbReference>
<dbReference type="SUPFAM" id="SSF56634">
    <property type="entry name" value="Heme-dependent catalase-like"/>
    <property type="match status" value="1"/>
</dbReference>
<dbReference type="PANTHER" id="PTHR11465">
    <property type="entry name" value="CATALASE"/>
    <property type="match status" value="1"/>
</dbReference>
<evidence type="ECO:0000256" key="1">
    <source>
        <dbReference type="ARBA" id="ARBA00001971"/>
    </source>
</evidence>
<evidence type="ECO:0000256" key="5">
    <source>
        <dbReference type="ARBA" id="ARBA00012314"/>
    </source>
</evidence>
<dbReference type="Pfam" id="PF06628">
    <property type="entry name" value="Catalase-rel"/>
    <property type="match status" value="1"/>
</dbReference>
<evidence type="ECO:0000256" key="7">
    <source>
        <dbReference type="ARBA" id="ARBA00022617"/>
    </source>
</evidence>
<organism evidence="16 17">
    <name type="scientific">Stappia taiwanensis</name>
    <dbReference type="NCBI Taxonomy" id="992267"/>
    <lineage>
        <taxon>Bacteria</taxon>
        <taxon>Pseudomonadati</taxon>
        <taxon>Pseudomonadota</taxon>
        <taxon>Alphaproteobacteria</taxon>
        <taxon>Hyphomicrobiales</taxon>
        <taxon>Stappiaceae</taxon>
        <taxon>Stappia</taxon>
    </lineage>
</organism>
<dbReference type="PROSITE" id="PS00438">
    <property type="entry name" value="CATALASE_2"/>
    <property type="match status" value="1"/>
</dbReference>
<evidence type="ECO:0000256" key="12">
    <source>
        <dbReference type="ARBA" id="ARBA00023324"/>
    </source>
</evidence>
<comment type="cofactor">
    <cofactor evidence="1 14">
        <name>heme</name>
        <dbReference type="ChEBI" id="CHEBI:30413"/>
    </cofactor>
</comment>
<evidence type="ECO:0000256" key="4">
    <source>
        <dbReference type="ARBA" id="ARBA00005329"/>
    </source>
</evidence>
<dbReference type="GO" id="GO:0046872">
    <property type="term" value="F:metal ion binding"/>
    <property type="evidence" value="ECO:0007669"/>
    <property type="project" value="UniProtKB-KW"/>
</dbReference>
<sequence length="477" mass="53805">MKTLTHINGAPVIDNANVQTAGPRGPALIQDVWFQEKLAHFTREIIPERRMHAKGSGAYGTFTVTHDITKYTNAKLFSELGKETEVFVRFSTVVGERGAADAERDVRGYAARFYTEEGNWDFVGLNTPVFFLRDPIKFPDLGHSQKRDPRTGLRCLNSTWDFWTQSPEALHQITILMSDRGIPRTYRHMHGFANHAFSFINADNERVWVKIVLKTNQGIENLTDEEAGELIGRDRESHGRDLFDAIETGDFPSWTMYIQVMTEEQAAASKQNPFDATKVWSQKTYPLIEVGQLVLNRNPENYFSEVEQAGFTPANIVPGIGYSPDKLLQGRLFVYGDALRYRIGTNLHQIPVNRPRCPFASFHRDGAMRVDDNFGGEVGYAPNSDGVWGDHRDRMPPPMSVGAEATHWAFAEDDSDYYSQPRALFNLMTAEQRAELFSNTARSLSGASRDIQKRHIENCAKASPDYAKGVEEALNAM</sequence>
<reference evidence="16 17" key="1">
    <citation type="submission" date="2020-07" db="EMBL/GenBank/DDBJ databases">
        <authorList>
            <person name="Li M."/>
        </authorList>
    </citation>
    <scope>NUCLEOTIDE SEQUENCE [LARGE SCALE GENOMIC DNA]</scope>
    <source>
        <strain evidence="16 17">DSM 23284</strain>
    </source>
</reference>
<comment type="subcellular location">
    <subcellularLocation>
        <location evidence="3">Periplasm</location>
    </subcellularLocation>
</comment>
<dbReference type="InterPro" id="IPR020835">
    <property type="entry name" value="Catalase_sf"/>
</dbReference>
<feature type="binding site" description="axial binding residue" evidence="14">
    <location>
        <position position="335"/>
    </location>
    <ligand>
        <name>heme</name>
        <dbReference type="ChEBI" id="CHEBI:30413"/>
    </ligand>
    <ligandPart>
        <name>Fe</name>
        <dbReference type="ChEBI" id="CHEBI:18248"/>
    </ligandPart>
</feature>
<keyword evidence="11 14" id="KW-0408">Iron</keyword>
<dbReference type="InterPro" id="IPR011614">
    <property type="entry name" value="Catalase_core"/>
</dbReference>
<accession>A0A838XPQ5</accession>
<protein>
    <recommendedName>
        <fullName evidence="5">catalase</fullName>
        <ecNumber evidence="5">1.11.1.6</ecNumber>
    </recommendedName>
</protein>
<name>A0A838XPQ5_9HYPH</name>
<dbReference type="GO" id="GO:0004096">
    <property type="term" value="F:catalase activity"/>
    <property type="evidence" value="ECO:0007669"/>
    <property type="project" value="UniProtKB-EC"/>
</dbReference>
<evidence type="ECO:0000256" key="13">
    <source>
        <dbReference type="ARBA" id="ARBA00049254"/>
    </source>
</evidence>
<gene>
    <name evidence="16" type="ORF">H1W37_08960</name>
</gene>
<dbReference type="GO" id="GO:0042542">
    <property type="term" value="P:response to hydrogen peroxide"/>
    <property type="evidence" value="ECO:0007669"/>
    <property type="project" value="TreeGrafter"/>
</dbReference>
<evidence type="ECO:0000256" key="6">
    <source>
        <dbReference type="ARBA" id="ARBA00022559"/>
    </source>
</evidence>
<dbReference type="GO" id="GO:0042597">
    <property type="term" value="C:periplasmic space"/>
    <property type="evidence" value="ECO:0007669"/>
    <property type="project" value="UniProtKB-SubCell"/>
</dbReference>
<keyword evidence="8 14" id="KW-0479">Metal-binding</keyword>
<evidence type="ECO:0000256" key="11">
    <source>
        <dbReference type="ARBA" id="ARBA00023004"/>
    </source>
</evidence>
<keyword evidence="6" id="KW-0575">Peroxidase</keyword>
<evidence type="ECO:0000313" key="17">
    <source>
        <dbReference type="Proteomes" id="UP000559404"/>
    </source>
</evidence>
<keyword evidence="9" id="KW-0574">Periplasm</keyword>
<evidence type="ECO:0000256" key="3">
    <source>
        <dbReference type="ARBA" id="ARBA00004418"/>
    </source>
</evidence>
<evidence type="ECO:0000313" key="16">
    <source>
        <dbReference type="EMBL" id="MBA4611777.1"/>
    </source>
</evidence>
<feature type="domain" description="Catalase core" evidence="15">
    <location>
        <begin position="5"/>
        <end position="389"/>
    </location>
</feature>
<comment type="function">
    <text evidence="2">Decomposes hydrogen peroxide into water and oxygen; serves to protect cells from the toxic effects of hydrogen peroxide.</text>
</comment>
<evidence type="ECO:0000256" key="14">
    <source>
        <dbReference type="PIRSR" id="PIRSR038928-2"/>
    </source>
</evidence>
<dbReference type="Gene3D" id="2.40.180.10">
    <property type="entry name" value="Catalase core domain"/>
    <property type="match status" value="1"/>
</dbReference>
<dbReference type="AlphaFoldDB" id="A0A838XPQ5"/>
<dbReference type="EMBL" id="JACEON010000006">
    <property type="protein sequence ID" value="MBA4611777.1"/>
    <property type="molecule type" value="Genomic_DNA"/>
</dbReference>
<dbReference type="CDD" id="cd08156">
    <property type="entry name" value="catalase_clade_3"/>
    <property type="match status" value="1"/>
</dbReference>
<dbReference type="InterPro" id="IPR024711">
    <property type="entry name" value="Catalase_clade1/3"/>
</dbReference>
<keyword evidence="10" id="KW-0560">Oxidoreductase</keyword>
<dbReference type="EC" id="1.11.1.6" evidence="5"/>
<keyword evidence="12" id="KW-0376">Hydrogen peroxide</keyword>
<dbReference type="PRINTS" id="PR00067">
    <property type="entry name" value="CATALASE"/>
</dbReference>
<dbReference type="InterPro" id="IPR010582">
    <property type="entry name" value="Catalase_immune_responsive"/>
</dbReference>
<comment type="caution">
    <text evidence="16">The sequence shown here is derived from an EMBL/GenBank/DDBJ whole genome shotgun (WGS) entry which is preliminary data.</text>
</comment>
<comment type="catalytic activity">
    <reaction evidence="13">
        <text>2 H2O2 = O2 + 2 H2O</text>
        <dbReference type="Rhea" id="RHEA:20309"/>
        <dbReference type="ChEBI" id="CHEBI:15377"/>
        <dbReference type="ChEBI" id="CHEBI:15379"/>
        <dbReference type="ChEBI" id="CHEBI:16240"/>
        <dbReference type="EC" id="1.11.1.6"/>
    </reaction>
</comment>
<dbReference type="GO" id="GO:0042744">
    <property type="term" value="P:hydrogen peroxide catabolic process"/>
    <property type="evidence" value="ECO:0007669"/>
    <property type="project" value="UniProtKB-KW"/>
</dbReference>
<dbReference type="PANTHER" id="PTHR11465:SF61">
    <property type="entry name" value="CATALASE"/>
    <property type="match status" value="1"/>
</dbReference>
<dbReference type="RefSeq" id="WP_181759965.1">
    <property type="nucleotide sequence ID" value="NZ_BMCR01000005.1"/>
</dbReference>
<evidence type="ECO:0000256" key="2">
    <source>
        <dbReference type="ARBA" id="ARBA00002974"/>
    </source>
</evidence>
<dbReference type="PROSITE" id="PS51402">
    <property type="entry name" value="CATALASE_3"/>
    <property type="match status" value="1"/>
</dbReference>
<dbReference type="Proteomes" id="UP000559404">
    <property type="component" value="Unassembled WGS sequence"/>
</dbReference>
<evidence type="ECO:0000256" key="8">
    <source>
        <dbReference type="ARBA" id="ARBA00022723"/>
    </source>
</evidence>
<keyword evidence="7 14" id="KW-0349">Heme</keyword>
<dbReference type="InterPro" id="IPR040333">
    <property type="entry name" value="Catalase_3"/>
</dbReference>
<dbReference type="PIRSF" id="PIRSF038928">
    <property type="entry name" value="Catalase_clade1-3"/>
    <property type="match status" value="1"/>
</dbReference>
<evidence type="ECO:0000256" key="10">
    <source>
        <dbReference type="ARBA" id="ARBA00023002"/>
    </source>
</evidence>